<name>A0A1D1VL19_RAMVA</name>
<dbReference type="AlphaFoldDB" id="A0A1D1VL19"/>
<evidence type="ECO:0000313" key="2">
    <source>
        <dbReference type="Proteomes" id="UP000186922"/>
    </source>
</evidence>
<dbReference type="Proteomes" id="UP000186922">
    <property type="component" value="Unassembled WGS sequence"/>
</dbReference>
<dbReference type="EMBL" id="BDGG01000005">
    <property type="protein sequence ID" value="GAU99178.1"/>
    <property type="molecule type" value="Genomic_DNA"/>
</dbReference>
<reference evidence="1 2" key="1">
    <citation type="journal article" date="2016" name="Nat. Commun.">
        <title>Extremotolerant tardigrade genome and improved radiotolerance of human cultured cells by tardigrade-unique protein.</title>
        <authorList>
            <person name="Hashimoto T."/>
            <person name="Horikawa D.D."/>
            <person name="Saito Y."/>
            <person name="Kuwahara H."/>
            <person name="Kozuka-Hata H."/>
            <person name="Shin-I T."/>
            <person name="Minakuchi Y."/>
            <person name="Ohishi K."/>
            <person name="Motoyama A."/>
            <person name="Aizu T."/>
            <person name="Enomoto A."/>
            <person name="Kondo K."/>
            <person name="Tanaka S."/>
            <person name="Hara Y."/>
            <person name="Koshikawa S."/>
            <person name="Sagara H."/>
            <person name="Miura T."/>
            <person name="Yokobori S."/>
            <person name="Miyagawa K."/>
            <person name="Suzuki Y."/>
            <person name="Kubo T."/>
            <person name="Oyama M."/>
            <person name="Kohara Y."/>
            <person name="Fujiyama A."/>
            <person name="Arakawa K."/>
            <person name="Katayama T."/>
            <person name="Toyoda A."/>
            <person name="Kunieda T."/>
        </authorList>
    </citation>
    <scope>NUCLEOTIDE SEQUENCE [LARGE SCALE GENOMIC DNA]</scope>
    <source>
        <strain evidence="1 2">YOKOZUNA-1</strain>
    </source>
</reference>
<accession>A0A1D1VL19</accession>
<protein>
    <submittedName>
        <fullName evidence="1">Uncharacterized protein</fullName>
    </submittedName>
</protein>
<proteinExistence type="predicted"/>
<evidence type="ECO:0000313" key="1">
    <source>
        <dbReference type="EMBL" id="GAU99178.1"/>
    </source>
</evidence>
<organism evidence="1 2">
    <name type="scientific">Ramazzottius varieornatus</name>
    <name type="common">Water bear</name>
    <name type="synonym">Tardigrade</name>
    <dbReference type="NCBI Taxonomy" id="947166"/>
    <lineage>
        <taxon>Eukaryota</taxon>
        <taxon>Metazoa</taxon>
        <taxon>Ecdysozoa</taxon>
        <taxon>Tardigrada</taxon>
        <taxon>Eutardigrada</taxon>
        <taxon>Parachela</taxon>
        <taxon>Hypsibioidea</taxon>
        <taxon>Ramazzottiidae</taxon>
        <taxon>Ramazzottius</taxon>
    </lineage>
</organism>
<keyword evidence="2" id="KW-1185">Reference proteome</keyword>
<sequence length="129" mass="14782">MEVKMVSDGLEKSDFEVADIFRFVPGRDEIFACLDICKTPRKAELWFCSTHTKMYWRKIVEEIPPAPSTPPSSSALQTTSSHYFVYEELPNNVEWNWVIPVSEMELTRCGGDQSHRYIISLSVIAKSFG</sequence>
<gene>
    <name evidence="1" type="primary">RvY_10214-1</name>
    <name evidence="1" type="synonym">RvY_10214.1</name>
    <name evidence="1" type="ORF">RvY_10214</name>
</gene>
<comment type="caution">
    <text evidence="1">The sequence shown here is derived from an EMBL/GenBank/DDBJ whole genome shotgun (WGS) entry which is preliminary data.</text>
</comment>